<dbReference type="GO" id="GO:0006006">
    <property type="term" value="P:glucose metabolic process"/>
    <property type="evidence" value="ECO:0007669"/>
    <property type="project" value="UniProtKB-KW"/>
</dbReference>
<name>A0A1F7FJY9_UNCRA</name>
<dbReference type="EC" id="1.1.1.49" evidence="6"/>
<keyword evidence="4 6" id="KW-0560">Oxidoreductase</keyword>
<dbReference type="Pfam" id="PF02781">
    <property type="entry name" value="G6PD_C"/>
    <property type="match status" value="1"/>
</dbReference>
<evidence type="ECO:0000313" key="9">
    <source>
        <dbReference type="EMBL" id="OGK07019.1"/>
    </source>
</evidence>
<proteinExistence type="inferred from homology"/>
<comment type="caution">
    <text evidence="9">The sequence shown here is derived from an EMBL/GenBank/DDBJ whole genome shotgun (WGS) entry which is preliminary data.</text>
</comment>
<feature type="active site" description="Proton acceptor" evidence="6">
    <location>
        <position position="214"/>
    </location>
</feature>
<feature type="binding site" evidence="6">
    <location>
        <position position="156"/>
    </location>
    <ligand>
        <name>substrate</name>
    </ligand>
</feature>
<feature type="domain" description="Glucose-6-phosphate dehydrogenase C-terminal" evidence="8">
    <location>
        <begin position="163"/>
        <end position="411"/>
    </location>
</feature>
<evidence type="ECO:0000313" key="10">
    <source>
        <dbReference type="Proteomes" id="UP000179243"/>
    </source>
</evidence>
<dbReference type="Proteomes" id="UP000179243">
    <property type="component" value="Unassembled WGS sequence"/>
</dbReference>
<dbReference type="PANTHER" id="PTHR23429">
    <property type="entry name" value="GLUCOSE-6-PHOSPHATE 1-DEHYDROGENASE G6PD"/>
    <property type="match status" value="1"/>
</dbReference>
<dbReference type="Gene3D" id="3.40.50.720">
    <property type="entry name" value="NAD(P)-binding Rossmann-like Domain"/>
    <property type="match status" value="1"/>
</dbReference>
<gene>
    <name evidence="6" type="primary">zwf</name>
    <name evidence="9" type="ORF">A2519_13685</name>
</gene>
<sequence length="441" mass="49786">MAERKAIVILGASGDLAKRKLVPALNALNQNKRLDPDTIIVGSGRTFFSDQAFRNRFNAPEGFRELLYYHQGIQGLKQFIEEKGAFSRIVFFCALPPSTYGQTAQELRAEGFGKEAALIIEKPFGYDRASAQVLNTELTKYFNETQIFRIDHYLAKEAVQNILVFRFANPVFTPVWNSECIESIQINAFESEGVADRGAYFDSAGIVRDMIQNHLIQLLCLLTMDVPVSLNAEEIQKKKISVLKTMQVLSCNRFQYQGYHDEKGVAPGSTTETFAELKLVINNPRWKGVPVYIRAGKAMNRKGTEIGIRLKPLPNLLFNEKGAVQPNKIVFLIQPMPGIVLDVATKIPGKHYQIAQTPMKFCYRDSFDSNIPEAYQKLLEDALNNDRTLFVSAKEAEASWELFGPVLDAGKVEGYEKFALPFTRFSFDWIDFERYPGACSK</sequence>
<evidence type="ECO:0000259" key="8">
    <source>
        <dbReference type="Pfam" id="PF02781"/>
    </source>
</evidence>
<keyword evidence="3 6" id="KW-0521">NADP</keyword>
<organism evidence="9 10">
    <name type="scientific">Candidatus Raymondbacteria bacterium RIFOXYD12_FULL_49_13</name>
    <dbReference type="NCBI Taxonomy" id="1817890"/>
    <lineage>
        <taxon>Bacteria</taxon>
        <taxon>Raymondiibacteriota</taxon>
    </lineage>
</organism>
<dbReference type="HAMAP" id="MF_00966">
    <property type="entry name" value="G6PD"/>
    <property type="match status" value="1"/>
</dbReference>
<evidence type="ECO:0000256" key="6">
    <source>
        <dbReference type="HAMAP-Rule" id="MF_00966"/>
    </source>
</evidence>
<reference evidence="9 10" key="1">
    <citation type="journal article" date="2016" name="Nat. Commun.">
        <title>Thousands of microbial genomes shed light on interconnected biogeochemical processes in an aquifer system.</title>
        <authorList>
            <person name="Anantharaman K."/>
            <person name="Brown C.T."/>
            <person name="Hug L.A."/>
            <person name="Sharon I."/>
            <person name="Castelle C.J."/>
            <person name="Probst A.J."/>
            <person name="Thomas B.C."/>
            <person name="Singh A."/>
            <person name="Wilkins M.J."/>
            <person name="Karaoz U."/>
            <person name="Brodie E.L."/>
            <person name="Williams K.H."/>
            <person name="Hubbard S.S."/>
            <person name="Banfield J.F."/>
        </authorList>
    </citation>
    <scope>NUCLEOTIDE SEQUENCE [LARGE SCALE GENOMIC DNA]</scope>
</reference>
<feature type="binding site" evidence="6">
    <location>
        <position position="302"/>
    </location>
    <ligand>
        <name>substrate</name>
    </ligand>
</feature>
<comment type="catalytic activity">
    <reaction evidence="6">
        <text>D-glucose 6-phosphate + NADP(+) = 6-phospho-D-glucono-1,5-lactone + NADPH + H(+)</text>
        <dbReference type="Rhea" id="RHEA:15841"/>
        <dbReference type="ChEBI" id="CHEBI:15378"/>
        <dbReference type="ChEBI" id="CHEBI:57783"/>
        <dbReference type="ChEBI" id="CHEBI:57955"/>
        <dbReference type="ChEBI" id="CHEBI:58349"/>
        <dbReference type="ChEBI" id="CHEBI:61548"/>
        <dbReference type="EC" id="1.1.1.49"/>
    </reaction>
</comment>
<feature type="binding site" evidence="6">
    <location>
        <position position="209"/>
    </location>
    <ligand>
        <name>substrate</name>
    </ligand>
</feature>
<comment type="caution">
    <text evidence="6">Lacks conserved residue(s) required for the propagation of feature annotation.</text>
</comment>
<dbReference type="GO" id="GO:0050661">
    <property type="term" value="F:NADP binding"/>
    <property type="evidence" value="ECO:0007669"/>
    <property type="project" value="UniProtKB-UniRule"/>
</dbReference>
<dbReference type="Pfam" id="PF00479">
    <property type="entry name" value="G6PD_N"/>
    <property type="match status" value="1"/>
</dbReference>
<feature type="domain" description="Glucose-6-phosphate dehydrogenase NAD-binding" evidence="7">
    <location>
        <begin position="8"/>
        <end position="161"/>
    </location>
</feature>
<dbReference type="EMBL" id="MFYX01000015">
    <property type="protein sequence ID" value="OGK07019.1"/>
    <property type="molecule type" value="Genomic_DNA"/>
</dbReference>
<feature type="binding site" evidence="6">
    <location>
        <position position="152"/>
    </location>
    <ligand>
        <name>substrate</name>
    </ligand>
</feature>
<comment type="function">
    <text evidence="6">Catalyzes the oxidation of glucose 6-phosphate to 6-phosphogluconolactone.</text>
</comment>
<dbReference type="InterPro" id="IPR022675">
    <property type="entry name" value="G6P_DH_C"/>
</dbReference>
<dbReference type="InterPro" id="IPR001282">
    <property type="entry name" value="G6P_DH"/>
</dbReference>
<evidence type="ECO:0000256" key="4">
    <source>
        <dbReference type="ARBA" id="ARBA00023002"/>
    </source>
</evidence>
<dbReference type="UniPathway" id="UPA00115">
    <property type="reaction ID" value="UER00408"/>
</dbReference>
<feature type="binding site" evidence="6">
    <location>
        <position position="122"/>
    </location>
    <ligand>
        <name>NADP(+)</name>
        <dbReference type="ChEBI" id="CHEBI:58349"/>
    </ligand>
</feature>
<dbReference type="PIRSF" id="PIRSF000110">
    <property type="entry name" value="G6PD"/>
    <property type="match status" value="1"/>
</dbReference>
<comment type="pathway">
    <text evidence="1 6">Carbohydrate degradation; pentose phosphate pathway; D-ribulose 5-phosphate from D-glucose 6-phosphate (oxidative stage): step 1/3.</text>
</comment>
<dbReference type="SUPFAM" id="SSF51735">
    <property type="entry name" value="NAD(P)-binding Rossmann-fold domains"/>
    <property type="match status" value="1"/>
</dbReference>
<evidence type="ECO:0000256" key="5">
    <source>
        <dbReference type="ARBA" id="ARBA00023277"/>
    </source>
</evidence>
<keyword evidence="5 6" id="KW-0119">Carbohydrate metabolism</keyword>
<dbReference type="Gene3D" id="3.30.360.10">
    <property type="entry name" value="Dihydrodipicolinate Reductase, domain 2"/>
    <property type="match status" value="1"/>
</dbReference>
<dbReference type="InterPro" id="IPR022674">
    <property type="entry name" value="G6P_DH_NAD-bd"/>
</dbReference>
<dbReference type="SUPFAM" id="SSF55347">
    <property type="entry name" value="Glyceraldehyde-3-phosphate dehydrogenase-like, C-terminal domain"/>
    <property type="match status" value="1"/>
</dbReference>
<dbReference type="AlphaFoldDB" id="A0A1F7FJY9"/>
<comment type="similarity">
    <text evidence="6">Belongs to the glucose-6-phosphate dehydrogenase family.</text>
</comment>
<evidence type="ECO:0000256" key="2">
    <source>
        <dbReference type="ARBA" id="ARBA00022526"/>
    </source>
</evidence>
<accession>A0A1F7FJY9</accession>
<dbReference type="GO" id="GO:0004345">
    <property type="term" value="F:glucose-6-phosphate dehydrogenase activity"/>
    <property type="evidence" value="ECO:0007669"/>
    <property type="project" value="UniProtKB-UniRule"/>
</dbReference>
<dbReference type="GO" id="GO:0009051">
    <property type="term" value="P:pentose-phosphate shunt, oxidative branch"/>
    <property type="evidence" value="ECO:0007669"/>
    <property type="project" value="TreeGrafter"/>
</dbReference>
<feature type="binding site" evidence="6">
    <location>
        <begin position="11"/>
        <end position="18"/>
    </location>
    <ligand>
        <name>NADP(+)</name>
        <dbReference type="ChEBI" id="CHEBI:58349"/>
    </ligand>
</feature>
<feature type="binding site" evidence="6">
    <location>
        <position position="297"/>
    </location>
    <ligand>
        <name>substrate</name>
    </ligand>
</feature>
<dbReference type="InterPro" id="IPR036291">
    <property type="entry name" value="NAD(P)-bd_dom_sf"/>
</dbReference>
<evidence type="ECO:0000259" key="7">
    <source>
        <dbReference type="Pfam" id="PF00479"/>
    </source>
</evidence>
<evidence type="ECO:0000256" key="3">
    <source>
        <dbReference type="ARBA" id="ARBA00022857"/>
    </source>
</evidence>
<evidence type="ECO:0000256" key="1">
    <source>
        <dbReference type="ARBA" id="ARBA00004937"/>
    </source>
</evidence>
<dbReference type="GO" id="GO:0005829">
    <property type="term" value="C:cytosol"/>
    <property type="evidence" value="ECO:0007669"/>
    <property type="project" value="TreeGrafter"/>
</dbReference>
<protein>
    <recommendedName>
        <fullName evidence="6">Glucose-6-phosphate 1-dehydrogenase</fullName>
        <shortName evidence="6">G6PD</shortName>
        <ecNumber evidence="6">1.1.1.49</ecNumber>
    </recommendedName>
</protein>
<dbReference type="NCBIfam" id="TIGR00871">
    <property type="entry name" value="zwf"/>
    <property type="match status" value="1"/>
</dbReference>
<feature type="binding site" evidence="6">
    <location>
        <position position="190"/>
    </location>
    <ligand>
        <name>substrate</name>
    </ligand>
</feature>
<dbReference type="PRINTS" id="PR00079">
    <property type="entry name" value="G6PDHDRGNASE"/>
</dbReference>
<feature type="binding site" evidence="6">
    <location>
        <position position="45"/>
    </location>
    <ligand>
        <name>NADP(+)</name>
        <dbReference type="ChEBI" id="CHEBI:58349"/>
    </ligand>
</feature>
<keyword evidence="2 6" id="KW-0313">Glucose metabolism</keyword>
<dbReference type="PANTHER" id="PTHR23429:SF0">
    <property type="entry name" value="GLUCOSE-6-PHOSPHATE 1-DEHYDROGENASE"/>
    <property type="match status" value="1"/>
</dbReference>